<name>A0A926EFV3_9FIRM</name>
<dbReference type="InterPro" id="IPR024787">
    <property type="entry name" value="EcsC"/>
</dbReference>
<dbReference type="PANTHER" id="PTHR41260">
    <property type="entry name" value="PROTEIN ECSC"/>
    <property type="match status" value="1"/>
</dbReference>
<accession>A0A926EFV3</accession>
<dbReference type="RefSeq" id="WP_177671592.1">
    <property type="nucleotide sequence ID" value="NZ_JACRSY010000011.1"/>
</dbReference>
<organism evidence="2 3">
    <name type="scientific">Zhenhengia yiwuensis</name>
    <dbReference type="NCBI Taxonomy" id="2763666"/>
    <lineage>
        <taxon>Bacteria</taxon>
        <taxon>Bacillati</taxon>
        <taxon>Bacillota</taxon>
        <taxon>Clostridia</taxon>
        <taxon>Lachnospirales</taxon>
        <taxon>Lachnospiraceae</taxon>
        <taxon>Zhenhengia</taxon>
    </lineage>
</organism>
<dbReference type="PANTHER" id="PTHR41260:SF1">
    <property type="entry name" value="PROTEIN ECSC"/>
    <property type="match status" value="1"/>
</dbReference>
<keyword evidence="3" id="KW-1185">Reference proteome</keyword>
<reference evidence="2" key="1">
    <citation type="submission" date="2020-08" db="EMBL/GenBank/DDBJ databases">
        <title>Genome public.</title>
        <authorList>
            <person name="Liu C."/>
            <person name="Sun Q."/>
        </authorList>
    </citation>
    <scope>NUCLEOTIDE SEQUENCE</scope>
    <source>
        <strain evidence="2">NSJ-12</strain>
    </source>
</reference>
<comment type="caution">
    <text evidence="2">The sequence shown here is derived from an EMBL/GenBank/DDBJ whole genome shotgun (WGS) entry which is preliminary data.</text>
</comment>
<evidence type="ECO:0000313" key="2">
    <source>
        <dbReference type="EMBL" id="MBC8579559.1"/>
    </source>
</evidence>
<keyword evidence="1" id="KW-0175">Coiled coil</keyword>
<proteinExistence type="predicted"/>
<dbReference type="Pfam" id="PF12787">
    <property type="entry name" value="EcsC"/>
    <property type="match status" value="1"/>
</dbReference>
<feature type="coiled-coil region" evidence="1">
    <location>
        <begin position="2"/>
        <end position="29"/>
    </location>
</feature>
<dbReference type="Proteomes" id="UP000655830">
    <property type="component" value="Unassembled WGS sequence"/>
</dbReference>
<sequence length="271" mass="31082">MKKEDLKKNKLLKKQLQKIEKKETKILEKKEFKFVKEKIAPIQEKIEEKIPKKLERTLEAAFESGFKLVFEKGIGVIEKSYNKEDKRAAFDIKHYAVQRQMSHKNINKIDKSASKGILLNQLLTTVEGGVLGVLGIGLPDIPLLIGMLLKNIYEISLSYGFDYTEDKEKLYILYLICAGVTKEEVQAMYNRHLDEITKGDEQRLKDTQHLDSVIKETAHCLAEAMLIAKFIQGLPVVGVVGGFSNFTIMKDISEMAKVKYKKRYLKEKLIN</sequence>
<dbReference type="EMBL" id="JACRSY010000011">
    <property type="protein sequence ID" value="MBC8579559.1"/>
    <property type="molecule type" value="Genomic_DNA"/>
</dbReference>
<evidence type="ECO:0000256" key="1">
    <source>
        <dbReference type="SAM" id="Coils"/>
    </source>
</evidence>
<gene>
    <name evidence="2" type="ORF">H8718_08450</name>
</gene>
<protein>
    <submittedName>
        <fullName evidence="2">EcsC family protein</fullName>
    </submittedName>
</protein>
<dbReference type="AlphaFoldDB" id="A0A926EFV3"/>
<evidence type="ECO:0000313" key="3">
    <source>
        <dbReference type="Proteomes" id="UP000655830"/>
    </source>
</evidence>